<accession>A0A517YQL4</accession>
<dbReference type="Proteomes" id="UP000317369">
    <property type="component" value="Chromosome"/>
</dbReference>
<dbReference type="KEGG" id="pcor:KS4_05490"/>
<keyword evidence="2" id="KW-1185">Reference proteome</keyword>
<evidence type="ECO:0000313" key="2">
    <source>
        <dbReference type="Proteomes" id="UP000317369"/>
    </source>
</evidence>
<name>A0A517YQL4_9BACT</name>
<sequence length="72" mass="7714">MDFVGVSSADGEEIQLPGGMSLLGAYTASLLPSASVNRSNLYDDLSVLGVNRRDEPLDKKKVCVSVNLCRLK</sequence>
<proteinExistence type="predicted"/>
<dbReference type="AlphaFoldDB" id="A0A517YQL4"/>
<gene>
    <name evidence="1" type="ORF">KS4_05490</name>
</gene>
<reference evidence="1 2" key="1">
    <citation type="submission" date="2019-02" db="EMBL/GenBank/DDBJ databases">
        <title>Deep-cultivation of Planctomycetes and their phenomic and genomic characterization uncovers novel biology.</title>
        <authorList>
            <person name="Wiegand S."/>
            <person name="Jogler M."/>
            <person name="Boedeker C."/>
            <person name="Pinto D."/>
            <person name="Vollmers J."/>
            <person name="Rivas-Marin E."/>
            <person name="Kohn T."/>
            <person name="Peeters S.H."/>
            <person name="Heuer A."/>
            <person name="Rast P."/>
            <person name="Oberbeckmann S."/>
            <person name="Bunk B."/>
            <person name="Jeske O."/>
            <person name="Meyerdierks A."/>
            <person name="Storesund J.E."/>
            <person name="Kallscheuer N."/>
            <person name="Luecker S."/>
            <person name="Lage O.M."/>
            <person name="Pohl T."/>
            <person name="Merkel B.J."/>
            <person name="Hornburger P."/>
            <person name="Mueller R.-W."/>
            <person name="Bruemmer F."/>
            <person name="Labrenz M."/>
            <person name="Spormann A.M."/>
            <person name="Op den Camp H."/>
            <person name="Overmann J."/>
            <person name="Amann R."/>
            <person name="Jetten M.S.M."/>
            <person name="Mascher T."/>
            <person name="Medema M.H."/>
            <person name="Devos D.P."/>
            <person name="Kaster A.-K."/>
            <person name="Ovreas L."/>
            <person name="Rohde M."/>
            <person name="Galperin M.Y."/>
            <person name="Jogler C."/>
        </authorList>
    </citation>
    <scope>NUCLEOTIDE SEQUENCE [LARGE SCALE GENOMIC DNA]</scope>
    <source>
        <strain evidence="1 2">KS4</strain>
    </source>
</reference>
<evidence type="ECO:0000313" key="1">
    <source>
        <dbReference type="EMBL" id="QDU32517.1"/>
    </source>
</evidence>
<protein>
    <submittedName>
        <fullName evidence="1">Uncharacterized protein</fullName>
    </submittedName>
</protein>
<organism evidence="1 2">
    <name type="scientific">Poriferisphaera corsica</name>
    <dbReference type="NCBI Taxonomy" id="2528020"/>
    <lineage>
        <taxon>Bacteria</taxon>
        <taxon>Pseudomonadati</taxon>
        <taxon>Planctomycetota</taxon>
        <taxon>Phycisphaerae</taxon>
        <taxon>Phycisphaerales</taxon>
        <taxon>Phycisphaeraceae</taxon>
        <taxon>Poriferisphaera</taxon>
    </lineage>
</organism>
<dbReference type="EMBL" id="CP036425">
    <property type="protein sequence ID" value="QDU32517.1"/>
    <property type="molecule type" value="Genomic_DNA"/>
</dbReference>